<evidence type="ECO:0000313" key="5">
    <source>
        <dbReference type="Proteomes" id="UP000228909"/>
    </source>
</evidence>
<dbReference type="PANTHER" id="PTHR12001">
    <property type="entry name" value="GERANYLGERANYL PYROPHOSPHATE SYNTHASE"/>
    <property type="match status" value="1"/>
</dbReference>
<dbReference type="PROSITE" id="PS00444">
    <property type="entry name" value="POLYPRENYL_SYNTHASE_2"/>
    <property type="match status" value="1"/>
</dbReference>
<dbReference type="GO" id="GO:0004659">
    <property type="term" value="F:prenyltransferase activity"/>
    <property type="evidence" value="ECO:0007669"/>
    <property type="project" value="InterPro"/>
</dbReference>
<comment type="similarity">
    <text evidence="3">Belongs to the FPP/GGPP synthase family.</text>
</comment>
<dbReference type="InterPro" id="IPR000092">
    <property type="entry name" value="Polyprenyl_synt"/>
</dbReference>
<dbReference type="SFLD" id="SFLDS00005">
    <property type="entry name" value="Isoprenoid_Synthase_Type_I"/>
    <property type="match status" value="1"/>
</dbReference>
<evidence type="ECO:0000256" key="1">
    <source>
        <dbReference type="ARBA" id="ARBA00022723"/>
    </source>
</evidence>
<dbReference type="SUPFAM" id="SSF48576">
    <property type="entry name" value="Terpenoid synthases"/>
    <property type="match status" value="1"/>
</dbReference>
<protein>
    <submittedName>
        <fullName evidence="4">Polyprenyl synthetase</fullName>
    </submittedName>
</protein>
<dbReference type="InterPro" id="IPR033749">
    <property type="entry name" value="Polyprenyl_synt_CS"/>
</dbReference>
<accession>A0A2H0TIK1</accession>
<keyword evidence="3" id="KW-0808">Transferase</keyword>
<sequence>MRQSFSDLKSNFMISQTKIEEYLKKKKQEIDRVIEKYLPRKATKKWLDFTFGRPRYFYSQKAAQEVLINPIQEFLARGGKRWRPVLFLLVTEAIAGDLKKVKDFLIIPELCHEGSIIIDDCQDEGELRRGKPCLHRIFGVDVAINAGNFLYFLPLITLIKNKNKFKPEVLTRAYQVCIQEMINLHLGQGTDIYWHKGKTKKIKEKEYLQMCAFKTGCLSRLAAKLAVVLSEKSERLADSIGKMAEAIGVGFQIQDDVLDITLEGKEREKFGKSFGNDIKEGKRTLMVIHALEKASQKDKKRLLEILDKHTDDFEERKEAIEIIKKYGSIEYAKKMVKKIIKDSWQDAKKLLPKSKAKKKLEEFVNYLIERKM</sequence>
<dbReference type="Pfam" id="PF00348">
    <property type="entry name" value="polyprenyl_synt"/>
    <property type="match status" value="1"/>
</dbReference>
<evidence type="ECO:0000256" key="2">
    <source>
        <dbReference type="ARBA" id="ARBA00022842"/>
    </source>
</evidence>
<reference evidence="5" key="1">
    <citation type="submission" date="2017-09" db="EMBL/GenBank/DDBJ databases">
        <title>Depth-based differentiation of microbial function through sediment-hosted aquifers and enrichment of novel symbionts in the deep terrestrial subsurface.</title>
        <authorList>
            <person name="Probst A.J."/>
            <person name="Ladd B."/>
            <person name="Jarett J.K."/>
            <person name="Geller-Mcgrath D.E."/>
            <person name="Sieber C.M.K."/>
            <person name="Emerson J.B."/>
            <person name="Anantharaman K."/>
            <person name="Thomas B.C."/>
            <person name="Malmstrom R."/>
            <person name="Stieglmeier M."/>
            <person name="Klingl A."/>
            <person name="Woyke T."/>
            <person name="Ryan C.M."/>
            <person name="Banfield J.F."/>
        </authorList>
    </citation>
    <scope>NUCLEOTIDE SEQUENCE [LARGE SCALE GENOMIC DNA]</scope>
</reference>
<dbReference type="GO" id="GO:0008299">
    <property type="term" value="P:isoprenoid biosynthetic process"/>
    <property type="evidence" value="ECO:0007669"/>
    <property type="project" value="InterPro"/>
</dbReference>
<dbReference type="CDD" id="cd00685">
    <property type="entry name" value="Trans_IPPS_HT"/>
    <property type="match status" value="1"/>
</dbReference>
<keyword evidence="1" id="KW-0479">Metal-binding</keyword>
<evidence type="ECO:0000256" key="3">
    <source>
        <dbReference type="RuleBase" id="RU004466"/>
    </source>
</evidence>
<dbReference type="GO" id="GO:0046872">
    <property type="term" value="F:metal ion binding"/>
    <property type="evidence" value="ECO:0007669"/>
    <property type="project" value="UniProtKB-KW"/>
</dbReference>
<keyword evidence="2" id="KW-0460">Magnesium</keyword>
<dbReference type="PANTHER" id="PTHR12001:SF44">
    <property type="entry name" value="GERANYLGERANYL PYROPHOSPHATE SYNTHASE"/>
    <property type="match status" value="1"/>
</dbReference>
<gene>
    <name evidence="4" type="ORF">COU43_02955</name>
</gene>
<comment type="caution">
    <text evidence="4">The sequence shown here is derived from an EMBL/GenBank/DDBJ whole genome shotgun (WGS) entry which is preliminary data.</text>
</comment>
<dbReference type="AlphaFoldDB" id="A0A2H0TIK1"/>
<dbReference type="EMBL" id="PFCK01000083">
    <property type="protein sequence ID" value="PIR71388.1"/>
    <property type="molecule type" value="Genomic_DNA"/>
</dbReference>
<dbReference type="InterPro" id="IPR008949">
    <property type="entry name" value="Isoprenoid_synthase_dom_sf"/>
</dbReference>
<dbReference type="SFLD" id="SFLDG01017">
    <property type="entry name" value="Polyprenyl_Transferase_Like"/>
    <property type="match status" value="1"/>
</dbReference>
<evidence type="ECO:0000313" key="4">
    <source>
        <dbReference type="EMBL" id="PIR71388.1"/>
    </source>
</evidence>
<name>A0A2H0TIK1_9BACT</name>
<dbReference type="PROSITE" id="PS00723">
    <property type="entry name" value="POLYPRENYL_SYNTHASE_1"/>
    <property type="match status" value="1"/>
</dbReference>
<proteinExistence type="inferred from homology"/>
<dbReference type="Proteomes" id="UP000228909">
    <property type="component" value="Unassembled WGS sequence"/>
</dbReference>
<organism evidence="4 5">
    <name type="scientific">Candidatus Nealsonbacteria bacterium CG10_big_fil_rev_8_21_14_0_10_37_25</name>
    <dbReference type="NCBI Taxonomy" id="1974711"/>
    <lineage>
        <taxon>Bacteria</taxon>
        <taxon>Candidatus Nealsoniibacteriota</taxon>
    </lineage>
</organism>
<dbReference type="Gene3D" id="1.10.600.10">
    <property type="entry name" value="Farnesyl Diphosphate Synthase"/>
    <property type="match status" value="1"/>
</dbReference>